<accession>A0A6H5J4I5</accession>
<organism evidence="2 3">
    <name type="scientific">Trichogramma brassicae</name>
    <dbReference type="NCBI Taxonomy" id="86971"/>
    <lineage>
        <taxon>Eukaryota</taxon>
        <taxon>Metazoa</taxon>
        <taxon>Ecdysozoa</taxon>
        <taxon>Arthropoda</taxon>
        <taxon>Hexapoda</taxon>
        <taxon>Insecta</taxon>
        <taxon>Pterygota</taxon>
        <taxon>Neoptera</taxon>
        <taxon>Endopterygota</taxon>
        <taxon>Hymenoptera</taxon>
        <taxon>Apocrita</taxon>
        <taxon>Proctotrupomorpha</taxon>
        <taxon>Chalcidoidea</taxon>
        <taxon>Trichogrammatidae</taxon>
        <taxon>Trichogramma</taxon>
    </lineage>
</organism>
<reference evidence="2 3" key="1">
    <citation type="submission" date="2020-02" db="EMBL/GenBank/DDBJ databases">
        <authorList>
            <person name="Ferguson B K."/>
        </authorList>
    </citation>
    <scope>NUCLEOTIDE SEQUENCE [LARGE SCALE GENOMIC DNA]</scope>
</reference>
<gene>
    <name evidence="2" type="ORF">TBRA_LOCUS16174</name>
</gene>
<dbReference type="EMBL" id="CADCXV010001472">
    <property type="protein sequence ID" value="CAB0044586.1"/>
    <property type="molecule type" value="Genomic_DNA"/>
</dbReference>
<feature type="compositionally biased region" description="Low complexity" evidence="1">
    <location>
        <begin position="320"/>
        <end position="330"/>
    </location>
</feature>
<evidence type="ECO:0000313" key="2">
    <source>
        <dbReference type="EMBL" id="CAB0044586.1"/>
    </source>
</evidence>
<keyword evidence="3" id="KW-1185">Reference proteome</keyword>
<feature type="non-terminal residue" evidence="2">
    <location>
        <position position="390"/>
    </location>
</feature>
<proteinExistence type="predicted"/>
<sequence>MKMCNQAPRKISYGTCTCHDAEFEKIKSFVIIGTHGGAWDPRGRVSLSFRESKEIKNRSDSRLKINYSALDTAQVHRVLYVRWTHRYSCVIIYMSRRDTYSTRTRDYNINVHFKIPIFALNLSSAKRFESYTYNNKRSEKLSRAPCADSQVELAANVLGYFSIIQLACVLQRLEMQSRQLYCDRGESFFSYYIHVHNTRNARRGSGFNCKRLRRVTEANYFGFSPKSASALMKKKWCQRLESTHFFCGAVHMRIPTIIPHATMSCTRAEPRQQLALYSRALHDSFSRCCCCCRFWKKFVDRVIFTRSSLRNKITRRAAAAATTTTTTSTTTEKKGKTPRKSSCAQIQSRGSERELILNCNGSSSSLCSSLCVNSRIYPKELLLLLLPLLT</sequence>
<dbReference type="AlphaFoldDB" id="A0A6H5J4I5"/>
<name>A0A6H5J4I5_9HYME</name>
<evidence type="ECO:0000256" key="1">
    <source>
        <dbReference type="SAM" id="MobiDB-lite"/>
    </source>
</evidence>
<feature type="region of interest" description="Disordered" evidence="1">
    <location>
        <begin position="320"/>
        <end position="343"/>
    </location>
</feature>
<dbReference type="Proteomes" id="UP000479190">
    <property type="component" value="Unassembled WGS sequence"/>
</dbReference>
<protein>
    <submittedName>
        <fullName evidence="2">Uncharacterized protein</fullName>
    </submittedName>
</protein>
<evidence type="ECO:0000313" key="3">
    <source>
        <dbReference type="Proteomes" id="UP000479190"/>
    </source>
</evidence>